<name>A0ABS1M8F8_9NOCA</name>
<accession>A0ABS1M8F8</accession>
<evidence type="ECO:0000313" key="2">
    <source>
        <dbReference type="EMBL" id="MBL1076923.1"/>
    </source>
</evidence>
<dbReference type="RefSeq" id="WP_201949509.1">
    <property type="nucleotide sequence ID" value="NZ_JAERRJ010000008.1"/>
</dbReference>
<evidence type="ECO:0000313" key="3">
    <source>
        <dbReference type="Proteomes" id="UP000602198"/>
    </source>
</evidence>
<proteinExistence type="predicted"/>
<dbReference type="Proteomes" id="UP000602198">
    <property type="component" value="Unassembled WGS sequence"/>
</dbReference>
<sequence length="58" mass="6109">MGVIGELFPGKKLEDESGQSGDGQTHRPRLALDLDAGVIRLSPPAAQPVADQPADEQE</sequence>
<reference evidence="2 3" key="1">
    <citation type="submission" date="2021-01" db="EMBL/GenBank/DDBJ databases">
        <title>WGS of actinomycetes isolated from Thailand.</title>
        <authorList>
            <person name="Thawai C."/>
        </authorList>
    </citation>
    <scope>NUCLEOTIDE SEQUENCE [LARGE SCALE GENOMIC DNA]</scope>
    <source>
        <strain evidence="2 3">LPG 2</strain>
    </source>
</reference>
<dbReference type="EMBL" id="JAERRJ010000008">
    <property type="protein sequence ID" value="MBL1076923.1"/>
    <property type="molecule type" value="Genomic_DNA"/>
</dbReference>
<evidence type="ECO:0000256" key="1">
    <source>
        <dbReference type="SAM" id="MobiDB-lite"/>
    </source>
</evidence>
<keyword evidence="3" id="KW-1185">Reference proteome</keyword>
<comment type="caution">
    <text evidence="2">The sequence shown here is derived from an EMBL/GenBank/DDBJ whole genome shotgun (WGS) entry which is preliminary data.</text>
</comment>
<feature type="region of interest" description="Disordered" evidence="1">
    <location>
        <begin position="1"/>
        <end position="58"/>
    </location>
</feature>
<organism evidence="2 3">
    <name type="scientific">Nocardia acididurans</name>
    <dbReference type="NCBI Taxonomy" id="2802282"/>
    <lineage>
        <taxon>Bacteria</taxon>
        <taxon>Bacillati</taxon>
        <taxon>Actinomycetota</taxon>
        <taxon>Actinomycetes</taxon>
        <taxon>Mycobacteriales</taxon>
        <taxon>Nocardiaceae</taxon>
        <taxon>Nocardia</taxon>
    </lineage>
</organism>
<gene>
    <name evidence="2" type="ORF">JK358_21235</name>
</gene>
<feature type="compositionally biased region" description="Low complexity" evidence="1">
    <location>
        <begin position="43"/>
        <end position="52"/>
    </location>
</feature>
<protein>
    <submittedName>
        <fullName evidence="2">Uncharacterized protein</fullName>
    </submittedName>
</protein>